<name>A0A0W0YVS8_LEGSP</name>
<keyword evidence="3" id="KW-1185">Reference proteome</keyword>
<dbReference type="AlphaFoldDB" id="A0A0W0YVS8"/>
<protein>
    <submittedName>
        <fullName evidence="2">Phytanoyl-CoA dioxygenase (PhyH)</fullName>
    </submittedName>
</protein>
<keyword evidence="2" id="KW-0560">Oxidoreductase</keyword>
<accession>A0A0W0YVS8</accession>
<sequence>MTKMDIYPTRNDSKEHIIPRREPVVYGEGKRHNLLSSAELDFFAHHGYLIKPGLLADKVDEVLAEIPRMQVELAGKQELILEPDSNMVRSVFSPEKYSDICKSLACDRNLLHAAEQILDSEVYIHHSRINVKAGLSGKSFSWHSDFETWHSEDGIPGMRILTGWVFLTENNEFNGSLFVIPQSHKYFISCVGETPQDNFKTSLRNQTYGVPGKELLAQMVNQFGMKGIYGPPGTVVFHEGNLLHGSPDNMAPMPRSNIFFVYNSVENTPVEPFNGLSPRPEFLARPFTGAVTAKE</sequence>
<dbReference type="InterPro" id="IPR008775">
    <property type="entry name" value="Phytyl_CoA_dOase-like"/>
</dbReference>
<dbReference type="GO" id="GO:0005506">
    <property type="term" value="F:iron ion binding"/>
    <property type="evidence" value="ECO:0007669"/>
    <property type="project" value="UniProtKB-ARBA"/>
</dbReference>
<evidence type="ECO:0000313" key="3">
    <source>
        <dbReference type="Proteomes" id="UP000054877"/>
    </source>
</evidence>
<evidence type="ECO:0000256" key="1">
    <source>
        <dbReference type="ARBA" id="ARBA00001954"/>
    </source>
</evidence>
<evidence type="ECO:0000313" key="2">
    <source>
        <dbReference type="EMBL" id="KTD60989.1"/>
    </source>
</evidence>
<gene>
    <name evidence="2" type="ORF">Lspi_2900</name>
</gene>
<dbReference type="Proteomes" id="UP000054877">
    <property type="component" value="Unassembled WGS sequence"/>
</dbReference>
<dbReference type="EMBL" id="LNYX01000035">
    <property type="protein sequence ID" value="KTD60989.1"/>
    <property type="molecule type" value="Genomic_DNA"/>
</dbReference>
<dbReference type="Gene3D" id="2.60.120.620">
    <property type="entry name" value="q2cbj1_9rhob like domain"/>
    <property type="match status" value="1"/>
</dbReference>
<reference evidence="2 3" key="1">
    <citation type="submission" date="2015-11" db="EMBL/GenBank/DDBJ databases">
        <title>Genomic analysis of 38 Legionella species identifies large and diverse effector repertoires.</title>
        <authorList>
            <person name="Burstein D."/>
            <person name="Amaro F."/>
            <person name="Zusman T."/>
            <person name="Lifshitz Z."/>
            <person name="Cohen O."/>
            <person name="Gilbert J.A."/>
            <person name="Pupko T."/>
            <person name="Shuman H.A."/>
            <person name="Segal G."/>
        </authorList>
    </citation>
    <scope>NUCLEOTIDE SEQUENCE [LARGE SCALE GENOMIC DNA]</scope>
    <source>
        <strain evidence="2 3">Mt.St.Helens-9</strain>
    </source>
</reference>
<dbReference type="PANTHER" id="PTHR20883">
    <property type="entry name" value="PHYTANOYL-COA DIOXYGENASE DOMAIN CONTAINING 1"/>
    <property type="match status" value="1"/>
</dbReference>
<dbReference type="GO" id="GO:0016706">
    <property type="term" value="F:2-oxoglutarate-dependent dioxygenase activity"/>
    <property type="evidence" value="ECO:0007669"/>
    <property type="project" value="UniProtKB-ARBA"/>
</dbReference>
<dbReference type="STRING" id="452.Lspi_2900"/>
<dbReference type="PATRIC" id="fig|452.5.peg.3210"/>
<dbReference type="PANTHER" id="PTHR20883:SF48">
    <property type="entry name" value="ECTOINE DIOXYGENASE"/>
    <property type="match status" value="1"/>
</dbReference>
<proteinExistence type="predicted"/>
<comment type="caution">
    <text evidence="2">The sequence shown here is derived from an EMBL/GenBank/DDBJ whole genome shotgun (WGS) entry which is preliminary data.</text>
</comment>
<dbReference type="Pfam" id="PF05721">
    <property type="entry name" value="PhyH"/>
    <property type="match status" value="1"/>
</dbReference>
<keyword evidence="2" id="KW-0223">Dioxygenase</keyword>
<organism evidence="2 3">
    <name type="scientific">Legionella spiritensis</name>
    <dbReference type="NCBI Taxonomy" id="452"/>
    <lineage>
        <taxon>Bacteria</taxon>
        <taxon>Pseudomonadati</taxon>
        <taxon>Pseudomonadota</taxon>
        <taxon>Gammaproteobacteria</taxon>
        <taxon>Legionellales</taxon>
        <taxon>Legionellaceae</taxon>
        <taxon>Legionella</taxon>
    </lineage>
</organism>
<comment type="cofactor">
    <cofactor evidence="1">
        <name>Fe(2+)</name>
        <dbReference type="ChEBI" id="CHEBI:29033"/>
    </cofactor>
</comment>
<dbReference type="SUPFAM" id="SSF51197">
    <property type="entry name" value="Clavaminate synthase-like"/>
    <property type="match status" value="1"/>
</dbReference>